<evidence type="ECO:0000313" key="2">
    <source>
        <dbReference type="EMBL" id="MCZ3845498.1"/>
    </source>
</evidence>
<sequence length="289" mass="32598">MIRKHLVSAGITALAAVICICTALMWLAGLASPLVLSSTAILIILGVITGSLIPTILITWLIIGLTTIGAAILLIGYVVIDNSQKILLLLTYPLVASLTALAKTIIGHWGWIDRDRNAIESYLSHYDPVVKLQTTYNAAKLYHKEAKFIANEKEANLRIHLATVHWVHSNQFKQFHDIEYKTVLRRISKVLKQLRFPSEQLYYIGNSTFLIISYALAEDTYIYKNRQTKQALEALEVENHNPQFKWGTLKVDQTNVSSYTELEHALRHLTRDMETDLVVEYLKGAEING</sequence>
<dbReference type="EMBL" id="JAKHLF010000021">
    <property type="protein sequence ID" value="MCZ3845498.1"/>
    <property type="molecule type" value="Genomic_DNA"/>
</dbReference>
<feature type="transmembrane region" description="Helical" evidence="1">
    <location>
        <begin position="34"/>
        <end position="53"/>
    </location>
</feature>
<keyword evidence="1" id="KW-0812">Transmembrane</keyword>
<proteinExistence type="predicted"/>
<name>A0AAP3M557_9LACO</name>
<dbReference type="Proteomes" id="UP001213015">
    <property type="component" value="Unassembled WGS sequence"/>
</dbReference>
<feature type="transmembrane region" description="Helical" evidence="1">
    <location>
        <begin position="7"/>
        <end position="28"/>
    </location>
</feature>
<feature type="transmembrane region" description="Helical" evidence="1">
    <location>
        <begin position="86"/>
        <end position="106"/>
    </location>
</feature>
<feature type="transmembrane region" description="Helical" evidence="1">
    <location>
        <begin position="60"/>
        <end position="80"/>
    </location>
</feature>
<evidence type="ECO:0000313" key="3">
    <source>
        <dbReference type="Proteomes" id="UP001213015"/>
    </source>
</evidence>
<comment type="caution">
    <text evidence="2">The sequence shown here is derived from an EMBL/GenBank/DDBJ whole genome shotgun (WGS) entry which is preliminary data.</text>
</comment>
<dbReference type="AlphaFoldDB" id="A0AAP3M557"/>
<protein>
    <submittedName>
        <fullName evidence="2">Uncharacterized protein</fullName>
    </submittedName>
</protein>
<reference evidence="2" key="1">
    <citation type="submission" date="2022-01" db="EMBL/GenBank/DDBJ databases">
        <title>VMRC isolate genome collection.</title>
        <authorList>
            <person name="France M."/>
            <person name="Rutt L."/>
            <person name="Humphrys M."/>
            <person name="Ravel J."/>
        </authorList>
    </citation>
    <scope>NUCLEOTIDE SEQUENCE</scope>
    <source>
        <strain evidence="2">C0127B5</strain>
    </source>
</reference>
<evidence type="ECO:0000256" key="1">
    <source>
        <dbReference type="SAM" id="Phobius"/>
    </source>
</evidence>
<keyword evidence="1" id="KW-0472">Membrane</keyword>
<dbReference type="RefSeq" id="WP_006585782.1">
    <property type="nucleotide sequence ID" value="NZ_CABMGH010000031.1"/>
</dbReference>
<organism evidence="2 3">
    <name type="scientific">Lactobacillus mulieris</name>
    <dbReference type="NCBI Taxonomy" id="2508708"/>
    <lineage>
        <taxon>Bacteria</taxon>
        <taxon>Bacillati</taxon>
        <taxon>Bacillota</taxon>
        <taxon>Bacilli</taxon>
        <taxon>Lactobacillales</taxon>
        <taxon>Lactobacillaceae</taxon>
        <taxon>Lactobacillus</taxon>
    </lineage>
</organism>
<keyword evidence="1" id="KW-1133">Transmembrane helix</keyword>
<gene>
    <name evidence="2" type="ORF">L2422_08350</name>
</gene>
<accession>A0AAP3M557</accession>